<dbReference type="GO" id="GO:0005634">
    <property type="term" value="C:nucleus"/>
    <property type="evidence" value="ECO:0007669"/>
    <property type="project" value="UniProtKB-SubCell"/>
</dbReference>
<comment type="subcellular location">
    <subcellularLocation>
        <location evidence="1">Nucleus</location>
    </subcellularLocation>
</comment>
<keyword evidence="4" id="KW-0539">Nucleus</keyword>
<keyword evidence="3" id="KW-0804">Transcription</keyword>
<comment type="caution">
    <text evidence="6">The sequence shown here is derived from an EMBL/GenBank/DDBJ whole genome shotgun (WGS) entry which is preliminary data.</text>
</comment>
<proteinExistence type="predicted"/>
<organism evidence="6 7">
    <name type="scientific">Nicotiana attenuata</name>
    <name type="common">Coyote tobacco</name>
    <dbReference type="NCBI Taxonomy" id="49451"/>
    <lineage>
        <taxon>Eukaryota</taxon>
        <taxon>Viridiplantae</taxon>
        <taxon>Streptophyta</taxon>
        <taxon>Embryophyta</taxon>
        <taxon>Tracheophyta</taxon>
        <taxon>Spermatophyta</taxon>
        <taxon>Magnoliopsida</taxon>
        <taxon>eudicotyledons</taxon>
        <taxon>Gunneridae</taxon>
        <taxon>Pentapetalae</taxon>
        <taxon>asterids</taxon>
        <taxon>lamiids</taxon>
        <taxon>Solanales</taxon>
        <taxon>Solanaceae</taxon>
        <taxon>Nicotianoideae</taxon>
        <taxon>Nicotianeae</taxon>
        <taxon>Nicotiana</taxon>
    </lineage>
</organism>
<dbReference type="InterPro" id="IPR052610">
    <property type="entry name" value="bHLH_transcription_regulator"/>
</dbReference>
<keyword evidence="7" id="KW-1185">Reference proteome</keyword>
<dbReference type="STRING" id="49451.A0A1J6IQ15"/>
<dbReference type="AlphaFoldDB" id="A0A1J6IQ15"/>
<dbReference type="Gramene" id="OIT02664">
    <property type="protein sequence ID" value="OIT02664"/>
    <property type="gene ID" value="A4A49_25507"/>
</dbReference>
<dbReference type="PANTHER" id="PTHR45959:SF22">
    <property type="entry name" value="TRANSCRIPTION FACTOR BHLH18-LIKE"/>
    <property type="match status" value="1"/>
</dbReference>
<dbReference type="OMA" id="HTIMAKA"/>
<dbReference type="SMART" id="SM00353">
    <property type="entry name" value="HLH"/>
    <property type="match status" value="1"/>
</dbReference>
<dbReference type="KEGG" id="nau:109228345"/>
<dbReference type="InterPro" id="IPR036638">
    <property type="entry name" value="HLH_DNA-bd_sf"/>
</dbReference>
<evidence type="ECO:0000313" key="6">
    <source>
        <dbReference type="EMBL" id="OIT02664.1"/>
    </source>
</evidence>
<dbReference type="PANTHER" id="PTHR45959">
    <property type="entry name" value="BHLH TRANSCRIPTION FACTOR"/>
    <property type="match status" value="1"/>
</dbReference>
<dbReference type="EMBL" id="MJEQ01037188">
    <property type="protein sequence ID" value="OIT02664.1"/>
    <property type="molecule type" value="Genomic_DNA"/>
</dbReference>
<dbReference type="Pfam" id="PF22754">
    <property type="entry name" value="bHLH-TF_ACT-like_plant"/>
    <property type="match status" value="1"/>
</dbReference>
<sequence length="308" mass="34186">MENASFNNLENTTGGEEPFEFKNLLSEMFTSFPNQNPSSTSSLMEIPKIAFSSSPNSSTSTNNSSSSPNIISFGNPESNFVGDEIDYDMISEKVINMSSSPTTSMPKRICRSPLQSQDHLLAERKRRERFTQLFAVLAKSIPGLKKLDKASILEDSIKYIGELQGRVRALEEAGTTKNTNLIESTSTVQKQYPLAATTSDDNSFLAKNFDESKPDQNDIKVQILDKNILIGIHCSKEMRSIFTIIAGIMEQLHLTIHHIRVTPSNHIALHYISVLAEIDQNVEIRVQDVEKAFKLALPSTSNMPGLAD</sequence>
<name>A0A1J6IQ15_NICAT</name>
<accession>A0A1J6IQ15</accession>
<dbReference type="InterPro" id="IPR011598">
    <property type="entry name" value="bHLH_dom"/>
</dbReference>
<dbReference type="Pfam" id="PF00010">
    <property type="entry name" value="HLH"/>
    <property type="match status" value="1"/>
</dbReference>
<dbReference type="SMR" id="A0A1J6IQ15"/>
<feature type="domain" description="BHLH" evidence="5">
    <location>
        <begin position="114"/>
        <end position="163"/>
    </location>
</feature>
<evidence type="ECO:0000256" key="4">
    <source>
        <dbReference type="ARBA" id="ARBA00023242"/>
    </source>
</evidence>
<evidence type="ECO:0000256" key="2">
    <source>
        <dbReference type="ARBA" id="ARBA00023015"/>
    </source>
</evidence>
<reference evidence="6" key="1">
    <citation type="submission" date="2016-11" db="EMBL/GenBank/DDBJ databases">
        <title>The genome of Nicotiana attenuata.</title>
        <authorList>
            <person name="Xu S."/>
            <person name="Brockmoeller T."/>
            <person name="Gaquerel E."/>
            <person name="Navarro A."/>
            <person name="Kuhl H."/>
            <person name="Gase K."/>
            <person name="Ling Z."/>
            <person name="Zhou W."/>
            <person name="Kreitzer C."/>
            <person name="Stanke M."/>
            <person name="Tang H."/>
            <person name="Lyons E."/>
            <person name="Pandey P."/>
            <person name="Pandey S.P."/>
            <person name="Timmermann B."/>
            <person name="Baldwin I.T."/>
        </authorList>
    </citation>
    <scope>NUCLEOTIDE SEQUENCE [LARGE SCALE GENOMIC DNA]</scope>
    <source>
        <strain evidence="6">UT</strain>
    </source>
</reference>
<protein>
    <submittedName>
        <fullName evidence="6">Transcription factor bhlh18</fullName>
    </submittedName>
</protein>
<gene>
    <name evidence="6" type="primary">BHLH18_0</name>
    <name evidence="6" type="ORF">A4A49_25507</name>
</gene>
<keyword evidence="2" id="KW-0805">Transcription regulation</keyword>
<dbReference type="PROSITE" id="PS50888">
    <property type="entry name" value="BHLH"/>
    <property type="match status" value="1"/>
</dbReference>
<evidence type="ECO:0000259" key="5">
    <source>
        <dbReference type="PROSITE" id="PS50888"/>
    </source>
</evidence>
<dbReference type="Gene3D" id="4.10.280.10">
    <property type="entry name" value="Helix-loop-helix DNA-binding domain"/>
    <property type="match status" value="1"/>
</dbReference>
<dbReference type="OrthoDB" id="1295402at2759"/>
<dbReference type="InterPro" id="IPR054502">
    <property type="entry name" value="bHLH-TF_ACT-like_plant"/>
</dbReference>
<dbReference type="SUPFAM" id="SSF47459">
    <property type="entry name" value="HLH, helix-loop-helix DNA-binding domain"/>
    <property type="match status" value="1"/>
</dbReference>
<evidence type="ECO:0000256" key="1">
    <source>
        <dbReference type="ARBA" id="ARBA00004123"/>
    </source>
</evidence>
<evidence type="ECO:0000313" key="7">
    <source>
        <dbReference type="Proteomes" id="UP000187609"/>
    </source>
</evidence>
<dbReference type="GeneID" id="109228345"/>
<dbReference type="GO" id="GO:0046983">
    <property type="term" value="F:protein dimerization activity"/>
    <property type="evidence" value="ECO:0007669"/>
    <property type="project" value="InterPro"/>
</dbReference>
<dbReference type="Proteomes" id="UP000187609">
    <property type="component" value="Unassembled WGS sequence"/>
</dbReference>
<evidence type="ECO:0000256" key="3">
    <source>
        <dbReference type="ARBA" id="ARBA00023163"/>
    </source>
</evidence>